<evidence type="ECO:0000313" key="17">
    <source>
        <dbReference type="RefSeq" id="XP_020113726.1"/>
    </source>
</evidence>
<dbReference type="InterPro" id="IPR036388">
    <property type="entry name" value="WH-like_DNA-bd_sf"/>
</dbReference>
<dbReference type="SUPFAM" id="SSF52540">
    <property type="entry name" value="P-loop containing nucleoside triphosphate hydrolases"/>
    <property type="match status" value="1"/>
</dbReference>
<accession>A0A6P5HGU9</accession>
<evidence type="ECO:0000259" key="10">
    <source>
        <dbReference type="PROSITE" id="PS51192"/>
    </source>
</evidence>
<evidence type="ECO:0000256" key="7">
    <source>
        <dbReference type="RuleBase" id="RU364117"/>
    </source>
</evidence>
<dbReference type="Gene3D" id="3.40.50.300">
    <property type="entry name" value="P-loop containing nucleotide triphosphate hydrolases"/>
    <property type="match status" value="2"/>
</dbReference>
<dbReference type="PANTHER" id="PTHR13710">
    <property type="entry name" value="DNA HELICASE RECQ FAMILY MEMBER"/>
    <property type="match status" value="1"/>
</dbReference>
<comment type="catalytic activity">
    <reaction evidence="7">
        <text>ATP + H2O = ADP + phosphate + H(+)</text>
        <dbReference type="Rhea" id="RHEA:13065"/>
        <dbReference type="ChEBI" id="CHEBI:15377"/>
        <dbReference type="ChEBI" id="CHEBI:15378"/>
        <dbReference type="ChEBI" id="CHEBI:30616"/>
        <dbReference type="ChEBI" id="CHEBI:43474"/>
        <dbReference type="ChEBI" id="CHEBI:456216"/>
    </reaction>
</comment>
<dbReference type="InterPro" id="IPR015940">
    <property type="entry name" value="UBA"/>
</dbReference>
<comment type="catalytic activity">
    <reaction evidence="6 7">
        <text>Couples ATP hydrolysis with the unwinding of duplex DNA by translocating in the 3'-5' direction.</text>
        <dbReference type="EC" id="5.6.2.4"/>
    </reaction>
</comment>
<dbReference type="Gene3D" id="1.10.10.10">
    <property type="entry name" value="Winged helix-like DNA-binding domain superfamily/Winged helix DNA-binding domain"/>
    <property type="match status" value="1"/>
</dbReference>
<feature type="domain" description="Helicase C-terminal" evidence="11">
    <location>
        <begin position="525"/>
        <end position="683"/>
    </location>
</feature>
<evidence type="ECO:0000256" key="1">
    <source>
        <dbReference type="ARBA" id="ARBA00005446"/>
    </source>
</evidence>
<dbReference type="RefSeq" id="XP_020113725.1">
    <property type="nucleotide sequence ID" value="XM_020258136.1"/>
</dbReference>
<dbReference type="FunFam" id="3.40.50.300:FF:001391">
    <property type="entry name" value="ATP-dependent DNA helicase"/>
    <property type="match status" value="1"/>
</dbReference>
<dbReference type="GO" id="GO:0000724">
    <property type="term" value="P:double-strand break repair via homologous recombination"/>
    <property type="evidence" value="ECO:0007669"/>
    <property type="project" value="TreeGrafter"/>
</dbReference>
<dbReference type="GO" id="GO:0005634">
    <property type="term" value="C:nucleus"/>
    <property type="evidence" value="ECO:0007669"/>
    <property type="project" value="UniProtKB-SubCell"/>
</dbReference>
<dbReference type="Pfam" id="PF00270">
    <property type="entry name" value="DEAD"/>
    <property type="match status" value="1"/>
</dbReference>
<evidence type="ECO:0000256" key="3">
    <source>
        <dbReference type="ARBA" id="ARBA00022801"/>
    </source>
</evidence>
<protein>
    <recommendedName>
        <fullName evidence="7">ATP-dependent DNA helicase</fullName>
        <ecNumber evidence="7">5.6.2.4</ecNumber>
    </recommendedName>
</protein>
<evidence type="ECO:0000256" key="8">
    <source>
        <dbReference type="SAM" id="MobiDB-lite"/>
    </source>
</evidence>
<evidence type="ECO:0000256" key="6">
    <source>
        <dbReference type="ARBA" id="ARBA00034617"/>
    </source>
</evidence>
<feature type="domain" description="Helicase ATP-binding" evidence="10">
    <location>
        <begin position="180"/>
        <end position="356"/>
    </location>
</feature>
<dbReference type="RefSeq" id="XP_020113723.1">
    <property type="nucleotide sequence ID" value="XM_020258134.1"/>
</dbReference>
<dbReference type="SUPFAM" id="SSF46934">
    <property type="entry name" value="UBA-like"/>
    <property type="match status" value="1"/>
</dbReference>
<dbReference type="GO" id="GO:0005737">
    <property type="term" value="C:cytoplasm"/>
    <property type="evidence" value="ECO:0007669"/>
    <property type="project" value="TreeGrafter"/>
</dbReference>
<reference evidence="12" key="1">
    <citation type="journal article" date="2015" name="Nat. Genet.">
        <title>The pineapple genome and the evolution of CAM photosynthesis.</title>
        <authorList>
            <person name="Ming R."/>
            <person name="VanBuren R."/>
            <person name="Wai C.M."/>
            <person name="Tang H."/>
            <person name="Schatz M.C."/>
            <person name="Bowers J.E."/>
            <person name="Lyons E."/>
            <person name="Wang M.L."/>
            <person name="Chen J."/>
            <person name="Biggers E."/>
            <person name="Zhang J."/>
            <person name="Huang L."/>
            <person name="Zhang L."/>
            <person name="Miao W."/>
            <person name="Zhang J."/>
            <person name="Ye Z."/>
            <person name="Miao C."/>
            <person name="Lin Z."/>
            <person name="Wang H."/>
            <person name="Zhou H."/>
            <person name="Yim W.C."/>
            <person name="Priest H.D."/>
            <person name="Zheng C."/>
            <person name="Woodhouse M."/>
            <person name="Edger P.P."/>
            <person name="Guyot R."/>
            <person name="Guo H.B."/>
            <person name="Guo H."/>
            <person name="Zheng G."/>
            <person name="Singh R."/>
            <person name="Sharma A."/>
            <person name="Min X."/>
            <person name="Zheng Y."/>
            <person name="Lee H."/>
            <person name="Gurtowski J."/>
            <person name="Sedlazeck F.J."/>
            <person name="Harkess A."/>
            <person name="McKain M.R."/>
            <person name="Liao Z."/>
            <person name="Fang J."/>
            <person name="Liu J."/>
            <person name="Zhang X."/>
            <person name="Zhang Q."/>
            <person name="Hu W."/>
            <person name="Qin Y."/>
            <person name="Wang K."/>
            <person name="Chen L.Y."/>
            <person name="Shirley N."/>
            <person name="Lin Y.R."/>
            <person name="Liu L.Y."/>
            <person name="Hernandez A.G."/>
            <person name="Wright C.L."/>
            <person name="Bulone V."/>
            <person name="Tuskan G.A."/>
            <person name="Heath K."/>
            <person name="Zee F."/>
            <person name="Moore P.H."/>
            <person name="Sunkar R."/>
            <person name="Leebens-Mack J.H."/>
            <person name="Mockler T."/>
            <person name="Bennetzen J.L."/>
            <person name="Freeling M."/>
            <person name="Sankoff D."/>
            <person name="Paterson A.H."/>
            <person name="Zhu X."/>
            <person name="Yang X."/>
            <person name="Smith J.A."/>
            <person name="Cushman J.C."/>
            <person name="Paull R.E."/>
            <person name="Yu Q."/>
        </authorList>
    </citation>
    <scope>NUCLEOTIDE SEQUENCE [LARGE SCALE GENOMIC DNA]</scope>
    <source>
        <strain evidence="12">cv. F153</strain>
    </source>
</reference>
<dbReference type="Proteomes" id="UP000515123">
    <property type="component" value="Linkage group 23"/>
</dbReference>
<comment type="similarity">
    <text evidence="1 7">Belongs to the helicase family. RecQ subfamily.</text>
</comment>
<dbReference type="RefSeq" id="XP_020113722.1">
    <property type="nucleotide sequence ID" value="XM_020258133.1"/>
</dbReference>
<dbReference type="EC" id="5.6.2.4" evidence="7"/>
<evidence type="ECO:0000313" key="13">
    <source>
        <dbReference type="RefSeq" id="XP_020113721.1"/>
    </source>
</evidence>
<evidence type="ECO:0000256" key="2">
    <source>
        <dbReference type="ARBA" id="ARBA00022741"/>
    </source>
</evidence>
<dbReference type="PROSITE" id="PS51194">
    <property type="entry name" value="HELICASE_CTER"/>
    <property type="match status" value="1"/>
</dbReference>
<evidence type="ECO:0000256" key="5">
    <source>
        <dbReference type="ARBA" id="ARBA00022840"/>
    </source>
</evidence>
<feature type="region of interest" description="Disordered" evidence="8">
    <location>
        <begin position="421"/>
        <end position="456"/>
    </location>
</feature>
<proteinExistence type="inferred from homology"/>
<evidence type="ECO:0000313" key="12">
    <source>
        <dbReference type="Proteomes" id="UP000515123"/>
    </source>
</evidence>
<keyword evidence="3 7" id="KW-0378">Hydrolase</keyword>
<comment type="subcellular location">
    <subcellularLocation>
        <location evidence="7">Nucleus</location>
    </subcellularLocation>
</comment>
<dbReference type="GO" id="GO:0009378">
    <property type="term" value="F:four-way junction helicase activity"/>
    <property type="evidence" value="ECO:0007669"/>
    <property type="project" value="TreeGrafter"/>
</dbReference>
<dbReference type="RefSeq" id="XP_020113726.1">
    <property type="nucleotide sequence ID" value="XM_020258137.1"/>
</dbReference>
<dbReference type="AlphaFoldDB" id="A0A6P5HGU9"/>
<keyword evidence="5 7" id="KW-0067">ATP-binding</keyword>
<dbReference type="InterPro" id="IPR001650">
    <property type="entry name" value="Helicase_C-like"/>
</dbReference>
<feature type="compositionally biased region" description="Acidic residues" evidence="8">
    <location>
        <begin position="421"/>
        <end position="451"/>
    </location>
</feature>
<dbReference type="PANTHER" id="PTHR13710:SF69">
    <property type="entry name" value="ATP-DEPENDENT DNA HELICASE Q-LIKE SIM"/>
    <property type="match status" value="1"/>
</dbReference>
<keyword evidence="7" id="KW-0539">Nucleus</keyword>
<keyword evidence="12" id="KW-1185">Reference proteome</keyword>
<dbReference type="Pfam" id="PF16124">
    <property type="entry name" value="RecQ_Zn_bind"/>
    <property type="match status" value="1"/>
</dbReference>
<dbReference type="NCBIfam" id="TIGR00614">
    <property type="entry name" value="recQ_fam"/>
    <property type="match status" value="1"/>
</dbReference>
<dbReference type="InterPro" id="IPR011545">
    <property type="entry name" value="DEAD/DEAH_box_helicase_dom"/>
</dbReference>
<feature type="compositionally biased region" description="Basic residues" evidence="8">
    <location>
        <begin position="865"/>
        <end position="887"/>
    </location>
</feature>
<evidence type="ECO:0000313" key="15">
    <source>
        <dbReference type="RefSeq" id="XP_020113723.1"/>
    </source>
</evidence>
<organism evidence="15">
    <name type="scientific">Ananas comosus</name>
    <name type="common">Pineapple</name>
    <name type="synonym">Ananas ananas</name>
    <dbReference type="NCBI Taxonomy" id="4615"/>
    <lineage>
        <taxon>Eukaryota</taxon>
        <taxon>Viridiplantae</taxon>
        <taxon>Streptophyta</taxon>
        <taxon>Embryophyta</taxon>
        <taxon>Tracheophyta</taxon>
        <taxon>Spermatophyta</taxon>
        <taxon>Magnoliopsida</taxon>
        <taxon>Liliopsida</taxon>
        <taxon>Poales</taxon>
        <taxon>Bromeliaceae</taxon>
        <taxon>Bromelioideae</taxon>
        <taxon>Ananas</taxon>
    </lineage>
</organism>
<dbReference type="GO" id="GO:0003676">
    <property type="term" value="F:nucleic acid binding"/>
    <property type="evidence" value="ECO:0007669"/>
    <property type="project" value="InterPro"/>
</dbReference>
<evidence type="ECO:0000259" key="9">
    <source>
        <dbReference type="PROSITE" id="PS50030"/>
    </source>
</evidence>
<dbReference type="GO" id="GO:0016787">
    <property type="term" value="F:hydrolase activity"/>
    <property type="evidence" value="ECO:0007669"/>
    <property type="project" value="UniProtKB-KW"/>
</dbReference>
<gene>
    <name evidence="13 14 15 16 17" type="primary">LOC109727920</name>
</gene>
<dbReference type="SMART" id="SM00487">
    <property type="entry name" value="DEXDc"/>
    <property type="match status" value="1"/>
</dbReference>
<dbReference type="CDD" id="cd17920">
    <property type="entry name" value="DEXHc_RecQ"/>
    <property type="match status" value="1"/>
</dbReference>
<feature type="domain" description="UBA" evidence="9">
    <location>
        <begin position="5"/>
        <end position="46"/>
    </location>
</feature>
<dbReference type="InterPro" id="IPR032284">
    <property type="entry name" value="RecQ_Zn-bd"/>
</dbReference>
<feature type="region of interest" description="Disordered" evidence="8">
    <location>
        <begin position="857"/>
        <end position="908"/>
    </location>
</feature>
<dbReference type="FunFam" id="3.40.50.300:FF:001456">
    <property type="entry name" value="ATP-dependent DNA helicase"/>
    <property type="match status" value="1"/>
</dbReference>
<keyword evidence="2 7" id="KW-0547">Nucleotide-binding</keyword>
<evidence type="ECO:0000313" key="14">
    <source>
        <dbReference type="RefSeq" id="XP_020113722.1"/>
    </source>
</evidence>
<dbReference type="GO" id="GO:0005524">
    <property type="term" value="F:ATP binding"/>
    <property type="evidence" value="ECO:0007669"/>
    <property type="project" value="UniProtKB-KW"/>
</dbReference>
<dbReference type="OrthoDB" id="10261556at2759"/>
<dbReference type="InterPro" id="IPR004589">
    <property type="entry name" value="DNA_helicase_ATP-dep_RecQ"/>
</dbReference>
<dbReference type="FunFam" id="1.10.10.10:FF:000782">
    <property type="entry name" value="ATP-dependent DNA helicase"/>
    <property type="match status" value="1"/>
</dbReference>
<dbReference type="PROSITE" id="PS51192">
    <property type="entry name" value="HELICASE_ATP_BIND_1"/>
    <property type="match status" value="1"/>
</dbReference>
<name>A0A6P5HGU9_ANACO</name>
<dbReference type="InterPro" id="IPR009060">
    <property type="entry name" value="UBA-like_sf"/>
</dbReference>
<dbReference type="InterPro" id="IPR027417">
    <property type="entry name" value="P-loop_NTPase"/>
</dbReference>
<dbReference type="RefSeq" id="XP_020113721.1">
    <property type="nucleotide sequence ID" value="XM_020258132.1"/>
</dbReference>
<dbReference type="GO" id="GO:0005694">
    <property type="term" value="C:chromosome"/>
    <property type="evidence" value="ECO:0007669"/>
    <property type="project" value="TreeGrafter"/>
</dbReference>
<reference evidence="13 14" key="2">
    <citation type="submission" date="2025-04" db="UniProtKB">
        <authorList>
            <consortium name="RefSeq"/>
        </authorList>
    </citation>
    <scope>IDENTIFICATION</scope>
    <source>
        <tissue evidence="13 14">Leaf</tissue>
    </source>
</reference>
<dbReference type="Pfam" id="PF00271">
    <property type="entry name" value="Helicase_C"/>
    <property type="match status" value="1"/>
</dbReference>
<dbReference type="SMART" id="SM00490">
    <property type="entry name" value="HELICc"/>
    <property type="match status" value="1"/>
</dbReference>
<keyword evidence="4 7" id="KW-0347">Helicase</keyword>
<dbReference type="GeneID" id="109727920"/>
<evidence type="ECO:0000259" key="11">
    <source>
        <dbReference type="PROSITE" id="PS51194"/>
    </source>
</evidence>
<evidence type="ECO:0000256" key="4">
    <source>
        <dbReference type="ARBA" id="ARBA00022806"/>
    </source>
</evidence>
<dbReference type="InterPro" id="IPR014001">
    <property type="entry name" value="Helicase_ATP-bd"/>
</dbReference>
<evidence type="ECO:0000313" key="16">
    <source>
        <dbReference type="RefSeq" id="XP_020113725.1"/>
    </source>
</evidence>
<dbReference type="PROSITE" id="PS50030">
    <property type="entry name" value="UBA"/>
    <property type="match status" value="1"/>
</dbReference>
<dbReference type="GO" id="GO:0043138">
    <property type="term" value="F:3'-5' DNA helicase activity"/>
    <property type="evidence" value="ECO:0007669"/>
    <property type="project" value="UniProtKB-EC"/>
</dbReference>
<sequence>MVENDVSADLLFSELIDMGFDFDKVIEAIEAVGPCRDDALEFILNGSCDSNKDQNWQVSDQFTCSTSQAYPLGKSLTSTQPHQRLKQSSIKEHLPKYSGTRRNISYGDSGNSLSQTKRLRSANLCGQKVIDIDPGLESGTSQLCSFESREAEMDWDKEVGSVLQNHFGFSSLKGFQKEALDAWFAHKDCLVLAATGSGKSLCFQIPALLTQKLVVVISPLISLMHDQCLKLAKHGISACFLGSGQPDSGVERKAMNGKYKIVYACPETILRLMDPLKRLAENPGIALFAIDEVHCVSKWGHDFRPDYRHLFVLRENFNTSNLKFLKFDVPLMALTATATIPVQEDVIKSLHMSKETNIVSTSLLRPNLRFTVTHSRTTSISSYEKDFRELIETYTAGRVPCQRGLNNNNHGENFDYSFESTDDCLSNDEESCESDDEESCESSDEEPESSDEESKLCDSKLFDVSDIDENSDNTYSVNGGSAVFPEDYLEDVLDFQHAIDDLDVLCGEFVELPPAESSRLCGESKPSGLPYSLEQGPTIIYVPTRRETLAVAEYLCRSGVRAAAYHAKLPKAQLRRVHHDFHHNALEVVVATIAFGMGIDKSNVRRIIHYGWPQSLEAYYQEAGRAGRDGILSDCTLYANLLRVPTLLPSQRSEEQTKQAYKMLSDCFRYAMNTATCRAKILVEYFGEEFGPDCCDLCDICVNGPPKMQNLKEVADIFMRVLKAECGNTVSEAISYDGTIFHGSNSRRHRDQPNIRMVISRIREKFPKFAANDQLWWRGLARKLEDLGYIKEGDKFPYVSIRYPKLTITGSKFLASKLEDLYVYPGADMLLSAKTPKPYSSFSEWGRGWADPEIRRQRLESRRGETKKRRLESRRGETKKRKMPARKQRQDVSTVRGRLAAKLSKCRK</sequence>